<gene>
    <name evidence="2" type="ORF">GCM10018781_56250</name>
</gene>
<name>A0A919G6S7_9ACTN</name>
<comment type="caution">
    <text evidence="2">The sequence shown here is derived from an EMBL/GenBank/DDBJ whole genome shotgun (WGS) entry which is preliminary data.</text>
</comment>
<reference evidence="2" key="2">
    <citation type="submission" date="2020-09" db="EMBL/GenBank/DDBJ databases">
        <authorList>
            <person name="Sun Q."/>
            <person name="Ohkuma M."/>
        </authorList>
    </citation>
    <scope>NUCLEOTIDE SEQUENCE</scope>
    <source>
        <strain evidence="2">JCM 4646</strain>
    </source>
</reference>
<dbReference type="InterPro" id="IPR029063">
    <property type="entry name" value="SAM-dependent_MTases_sf"/>
</dbReference>
<organism evidence="2 3">
    <name type="scientific">Kitasatospora indigofera</name>
    <dbReference type="NCBI Taxonomy" id="67307"/>
    <lineage>
        <taxon>Bacteria</taxon>
        <taxon>Bacillati</taxon>
        <taxon>Actinomycetota</taxon>
        <taxon>Actinomycetes</taxon>
        <taxon>Kitasatosporales</taxon>
        <taxon>Streptomycetaceae</taxon>
        <taxon>Kitasatospora</taxon>
    </lineage>
</organism>
<evidence type="ECO:0000313" key="2">
    <source>
        <dbReference type="EMBL" id="GHH79070.1"/>
    </source>
</evidence>
<dbReference type="GeneID" id="95355977"/>
<accession>A0A919G6S7</accession>
<dbReference type="AlphaFoldDB" id="A0A919G6S7"/>
<evidence type="ECO:0000256" key="1">
    <source>
        <dbReference type="SAM" id="MobiDB-lite"/>
    </source>
</evidence>
<proteinExistence type="predicted"/>
<reference evidence="2" key="1">
    <citation type="journal article" date="2014" name="Int. J. Syst. Evol. Microbiol.">
        <title>Complete genome sequence of Corynebacterium casei LMG S-19264T (=DSM 44701T), isolated from a smear-ripened cheese.</title>
        <authorList>
            <consortium name="US DOE Joint Genome Institute (JGI-PGF)"/>
            <person name="Walter F."/>
            <person name="Albersmeier A."/>
            <person name="Kalinowski J."/>
            <person name="Ruckert C."/>
        </authorList>
    </citation>
    <scope>NUCLEOTIDE SEQUENCE</scope>
    <source>
        <strain evidence="2">JCM 4646</strain>
    </source>
</reference>
<dbReference type="SUPFAM" id="SSF53335">
    <property type="entry name" value="S-adenosyl-L-methionine-dependent methyltransferases"/>
    <property type="match status" value="1"/>
</dbReference>
<evidence type="ECO:0000313" key="3">
    <source>
        <dbReference type="Proteomes" id="UP000617734"/>
    </source>
</evidence>
<feature type="region of interest" description="Disordered" evidence="1">
    <location>
        <begin position="360"/>
        <end position="404"/>
    </location>
</feature>
<keyword evidence="3" id="KW-1185">Reference proteome</keyword>
<dbReference type="RefSeq" id="WP_190213719.1">
    <property type="nucleotide sequence ID" value="NZ_BNBO01000040.1"/>
</dbReference>
<sequence length="404" mass="43636">MYQTPRQLEGLENEVAGGAIHLRAQTSWADSLWQYRLYVVDHDSPSAGADEVGRHVLVRVNEDDSVHEIAAPRQLTDMVQAEELFDRLVEAQQFGGLPPVAMTDDGGTDPLLLAEERWLTAAVLSAPPPVRAPLDQVPTADADGRGGDATVALDDLRTGDLVVHLADSLEHMGDSDETIEAVVVSANGRDLTVRDIDGGDEPYAIDLDQVVSGSRPASLLPIEAQRFRPLGQVDLAPSGPLGRIRANIAALRVLHRLRVDDRPAMPAEQAVLARWSSWGAVPAIFDPRQKDYAGLRAELRSLLTEEEWHAAEATTRNAHFTDAALVQPIWNALQALGFQDGKVLEPGCGSGNFLAFAPDGAEADRERLEAAAQQAAQAGPGTPPRRAPASKPSRPRRPGGRRRR</sequence>
<protein>
    <submittedName>
        <fullName evidence="2">Uncharacterized protein</fullName>
    </submittedName>
</protein>
<feature type="compositionally biased region" description="Basic residues" evidence="1">
    <location>
        <begin position="393"/>
        <end position="404"/>
    </location>
</feature>
<dbReference type="EMBL" id="BNBO01000040">
    <property type="protein sequence ID" value="GHH79070.1"/>
    <property type="molecule type" value="Genomic_DNA"/>
</dbReference>
<dbReference type="Proteomes" id="UP000617734">
    <property type="component" value="Unassembled WGS sequence"/>
</dbReference>
<feature type="compositionally biased region" description="Low complexity" evidence="1">
    <location>
        <begin position="370"/>
        <end position="380"/>
    </location>
</feature>